<dbReference type="RefSeq" id="WP_231481015.1">
    <property type="nucleotide sequence ID" value="NZ_BAAAZO010000006.1"/>
</dbReference>
<proteinExistence type="predicted"/>
<keyword evidence="1" id="KW-0378">Hydrolase</keyword>
<gene>
    <name evidence="5" type="ORF">GCM10022223_41210</name>
</gene>
<evidence type="ECO:0000256" key="3">
    <source>
        <dbReference type="SAM" id="Phobius"/>
    </source>
</evidence>
<dbReference type="PANTHER" id="PTHR43156:SF2">
    <property type="entry name" value="STAGE II SPORULATION PROTEIN E"/>
    <property type="match status" value="1"/>
</dbReference>
<evidence type="ECO:0000256" key="1">
    <source>
        <dbReference type="ARBA" id="ARBA00022801"/>
    </source>
</evidence>
<dbReference type="Gene3D" id="3.60.40.10">
    <property type="entry name" value="PPM-type phosphatase domain"/>
    <property type="match status" value="1"/>
</dbReference>
<comment type="caution">
    <text evidence="5">The sequence shown here is derived from an EMBL/GenBank/DDBJ whole genome shotgun (WGS) entry which is preliminary data.</text>
</comment>
<protein>
    <recommendedName>
        <fullName evidence="4">PPM-type phosphatase domain-containing protein</fullName>
    </recommendedName>
</protein>
<dbReference type="InterPro" id="IPR036457">
    <property type="entry name" value="PPM-type-like_dom_sf"/>
</dbReference>
<dbReference type="InterPro" id="IPR001932">
    <property type="entry name" value="PPM-type_phosphatase-like_dom"/>
</dbReference>
<evidence type="ECO:0000313" key="5">
    <source>
        <dbReference type="EMBL" id="GAA3620112.1"/>
    </source>
</evidence>
<evidence type="ECO:0000313" key="6">
    <source>
        <dbReference type="Proteomes" id="UP001501074"/>
    </source>
</evidence>
<feature type="compositionally biased region" description="Basic and acidic residues" evidence="2">
    <location>
        <begin position="12"/>
        <end position="26"/>
    </location>
</feature>
<feature type="region of interest" description="Disordered" evidence="2">
    <location>
        <begin position="1"/>
        <end position="56"/>
    </location>
</feature>
<keyword evidence="3" id="KW-0812">Transmembrane</keyword>
<dbReference type="Pfam" id="PF07228">
    <property type="entry name" value="SpoIIE"/>
    <property type="match status" value="1"/>
</dbReference>
<dbReference type="PANTHER" id="PTHR43156">
    <property type="entry name" value="STAGE II SPORULATION PROTEIN E-RELATED"/>
    <property type="match status" value="1"/>
</dbReference>
<dbReference type="Proteomes" id="UP001501074">
    <property type="component" value="Unassembled WGS sequence"/>
</dbReference>
<evidence type="ECO:0000259" key="4">
    <source>
        <dbReference type="SMART" id="SM00331"/>
    </source>
</evidence>
<name>A0ABP6ZVS3_9ACTN</name>
<keyword evidence="3" id="KW-0472">Membrane</keyword>
<evidence type="ECO:0000256" key="2">
    <source>
        <dbReference type="SAM" id="MobiDB-lite"/>
    </source>
</evidence>
<dbReference type="SMART" id="SM00331">
    <property type="entry name" value="PP2C_SIG"/>
    <property type="match status" value="1"/>
</dbReference>
<dbReference type="InterPro" id="IPR052016">
    <property type="entry name" value="Bact_Sigma-Reg"/>
</dbReference>
<reference evidence="6" key="1">
    <citation type="journal article" date="2019" name="Int. J. Syst. Evol. Microbiol.">
        <title>The Global Catalogue of Microorganisms (GCM) 10K type strain sequencing project: providing services to taxonomists for standard genome sequencing and annotation.</title>
        <authorList>
            <consortium name="The Broad Institute Genomics Platform"/>
            <consortium name="The Broad Institute Genome Sequencing Center for Infectious Disease"/>
            <person name="Wu L."/>
            <person name="Ma J."/>
        </authorList>
    </citation>
    <scope>NUCLEOTIDE SEQUENCE [LARGE SCALE GENOMIC DNA]</scope>
    <source>
        <strain evidence="6">JCM 16902</strain>
    </source>
</reference>
<accession>A0ABP6ZVS3</accession>
<dbReference type="EMBL" id="BAAAZO010000006">
    <property type="protein sequence ID" value="GAA3620112.1"/>
    <property type="molecule type" value="Genomic_DNA"/>
</dbReference>
<organism evidence="5 6">
    <name type="scientific">Kineosporia mesophila</name>
    <dbReference type="NCBI Taxonomy" id="566012"/>
    <lineage>
        <taxon>Bacteria</taxon>
        <taxon>Bacillati</taxon>
        <taxon>Actinomycetota</taxon>
        <taxon>Actinomycetes</taxon>
        <taxon>Kineosporiales</taxon>
        <taxon>Kineosporiaceae</taxon>
        <taxon>Kineosporia</taxon>
    </lineage>
</organism>
<feature type="transmembrane region" description="Helical" evidence="3">
    <location>
        <begin position="156"/>
        <end position="173"/>
    </location>
</feature>
<feature type="transmembrane region" description="Helical" evidence="3">
    <location>
        <begin position="134"/>
        <end position="151"/>
    </location>
</feature>
<keyword evidence="3" id="KW-1133">Transmembrane helix</keyword>
<sequence>MVTLNHGPSRLPEPRSPHPGDADRQAPGHTVRVPRPRPARVARSGRGPAEPPPVSTVRDLGGFVLRRAGQVLGRRIGRVLSEKNRRRAGRVSRRGVRAVRRWVDQGSRPGHRRAGLNVTAAVSFALVARYASDYLPAACVGLFLVLGSAVVRPRHLVRDAALISVVVLVVLALTGQQFWSLLPVILVLLGAVLLGWLQRREREATDSGLRDATTADAVLIDLRNEMLLRSAGPDLPAGWRFDTDLRPAYGDTFSGDFLVTQQSGPDSLEVVLVDVSGNGYQAGARALLLAGAMRALLDTVPPSVFLAAANHHVVQLSTVLGTEEGFATAVHISLDLAGGGFAVHGAGHPPVAHYHAGSGRWDVLDGEQGPALGLLAGAAYPAITGCLDRGDALMLYTDGLVESRRLDVGRGIDRLVGRADPLIARGVEGAAARITGAIRTEEGDDRALVIIRRAVTGR</sequence>
<keyword evidence="6" id="KW-1185">Reference proteome</keyword>
<feature type="domain" description="PPM-type phosphatase" evidence="4">
    <location>
        <begin position="236"/>
        <end position="453"/>
    </location>
</feature>
<feature type="transmembrane region" description="Helical" evidence="3">
    <location>
        <begin position="179"/>
        <end position="197"/>
    </location>
</feature>